<sequence length="444" mass="51027">MTRLIGVSDMSRLTYFRVVLCINMMFLVSFLSLHSCYSKYIDPTDLQQVQEADYLEKVQKMQELSKQLKLVRADEDAARKGRDESRDKYEHIIKRKQNLLASMNETVRDSKPLQEQEAALDETERKLTNELDRIKQSLATLESDCQALVAHLPEAGFDDWLENRARSVLSPVQFGFLRKTRALSKPMMQQLGRFTKVELGMARQLGQKMHLEKRPLLSGLVVNVVLLFPLIFMLTILAQLWRWIRVVSVSFLLLFDTVLFLLQSITGLVLHSAFPHRSLVANLRSHSDTLFMLLLFTWSILLLILIVTAVLRAMQNRTYANIAVVFAILVLVLVGINSVGRPALLEDEEFEIGLAPLLTFCVGFGFIGYLINQQDQILTKEMLKKLLKQFGIGVQSSSRERNSRSRRSARRMHSNEHSDRQTHADLTDELRTQSKAVERPRRRV</sequence>
<feature type="transmembrane region" description="Helical" evidence="3">
    <location>
        <begin position="290"/>
        <end position="311"/>
    </location>
</feature>
<keyword evidence="1" id="KW-0175">Coiled coil</keyword>
<reference evidence="4" key="1">
    <citation type="submission" date="2021-01" db="EMBL/GenBank/DDBJ databases">
        <authorList>
            <person name="Corre E."/>
            <person name="Pelletier E."/>
            <person name="Niang G."/>
            <person name="Scheremetjew M."/>
            <person name="Finn R."/>
            <person name="Kale V."/>
            <person name="Holt S."/>
            <person name="Cochrane G."/>
            <person name="Meng A."/>
            <person name="Brown T."/>
            <person name="Cohen L."/>
        </authorList>
    </citation>
    <scope>NUCLEOTIDE SEQUENCE</scope>
    <source>
        <strain evidence="4">CCMP3278</strain>
    </source>
</reference>
<keyword evidence="3" id="KW-0812">Transmembrane</keyword>
<keyword evidence="3" id="KW-1133">Transmembrane helix</keyword>
<proteinExistence type="predicted"/>
<gene>
    <name evidence="4" type="ORF">TOLI1172_LOCUS2220</name>
</gene>
<feature type="transmembrane region" description="Helical" evidence="3">
    <location>
        <begin position="352"/>
        <end position="372"/>
    </location>
</feature>
<feature type="transmembrane region" description="Helical" evidence="3">
    <location>
        <begin position="12"/>
        <end position="33"/>
    </location>
</feature>
<evidence type="ECO:0000256" key="3">
    <source>
        <dbReference type="SAM" id="Phobius"/>
    </source>
</evidence>
<feature type="transmembrane region" description="Helical" evidence="3">
    <location>
        <begin position="216"/>
        <end position="237"/>
    </location>
</feature>
<feature type="region of interest" description="Disordered" evidence="2">
    <location>
        <begin position="397"/>
        <end position="444"/>
    </location>
</feature>
<accession>A0A7S1EQR5</accession>
<protein>
    <submittedName>
        <fullName evidence="4">Uncharacterized protein</fullName>
    </submittedName>
</protein>
<evidence type="ECO:0000256" key="1">
    <source>
        <dbReference type="SAM" id="Coils"/>
    </source>
</evidence>
<feature type="coiled-coil region" evidence="1">
    <location>
        <begin position="113"/>
        <end position="144"/>
    </location>
</feature>
<keyword evidence="3" id="KW-0472">Membrane</keyword>
<feature type="transmembrane region" description="Helical" evidence="3">
    <location>
        <begin position="249"/>
        <end position="270"/>
    </location>
</feature>
<feature type="compositionally biased region" description="Basic and acidic residues" evidence="2">
    <location>
        <begin position="413"/>
        <end position="444"/>
    </location>
</feature>
<evidence type="ECO:0000256" key="2">
    <source>
        <dbReference type="SAM" id="MobiDB-lite"/>
    </source>
</evidence>
<name>A0A7S1EQR5_9RHOD</name>
<organism evidence="4">
    <name type="scientific">Timspurckia oligopyrenoides</name>
    <dbReference type="NCBI Taxonomy" id="708627"/>
    <lineage>
        <taxon>Eukaryota</taxon>
        <taxon>Rhodophyta</taxon>
        <taxon>Bangiophyceae</taxon>
        <taxon>Porphyridiales</taxon>
        <taxon>Porphyridiaceae</taxon>
        <taxon>Timspurckia</taxon>
    </lineage>
</organism>
<evidence type="ECO:0000313" key="4">
    <source>
        <dbReference type="EMBL" id="CAD8817831.1"/>
    </source>
</evidence>
<feature type="transmembrane region" description="Helical" evidence="3">
    <location>
        <begin position="318"/>
        <end position="340"/>
    </location>
</feature>
<dbReference type="EMBL" id="HBFP01003119">
    <property type="protein sequence ID" value="CAD8817831.1"/>
    <property type="molecule type" value="Transcribed_RNA"/>
</dbReference>
<dbReference type="AlphaFoldDB" id="A0A7S1EQR5"/>